<evidence type="ECO:0000256" key="1">
    <source>
        <dbReference type="SAM" id="Phobius"/>
    </source>
</evidence>
<protein>
    <submittedName>
        <fullName evidence="2">DUF389 domain-containing protein</fullName>
    </submittedName>
</protein>
<proteinExistence type="predicted"/>
<comment type="caution">
    <text evidence="2">The sequence shown here is derived from an EMBL/GenBank/DDBJ whole genome shotgun (WGS) entry which is preliminary data.</text>
</comment>
<dbReference type="PANTHER" id="PTHR20992:SF9">
    <property type="entry name" value="AT15442P-RELATED"/>
    <property type="match status" value="1"/>
</dbReference>
<name>A0ABP4W4X2_9MICO</name>
<organism evidence="2 3">
    <name type="scientific">Nostocoides vanveenii</name>
    <dbReference type="NCBI Taxonomy" id="330835"/>
    <lineage>
        <taxon>Bacteria</taxon>
        <taxon>Bacillati</taxon>
        <taxon>Actinomycetota</taxon>
        <taxon>Actinomycetes</taxon>
        <taxon>Micrococcales</taxon>
        <taxon>Intrasporangiaceae</taxon>
        <taxon>Nostocoides</taxon>
    </lineage>
</organism>
<evidence type="ECO:0000313" key="2">
    <source>
        <dbReference type="EMBL" id="GAA1745881.1"/>
    </source>
</evidence>
<keyword evidence="1" id="KW-0472">Membrane</keyword>
<sequence length="324" mass="33941">MRHTGAVLHLRVTTPTELTPGVLDVVNGHPYVSAVGFHRGAALRPLGDIVTADVAREGANEILDALRDLGVHKYGTVHIEEVGTWLSHGAYEAESQAPGSSADAVVWAQVGNRAYADSEFNWTFLSFMTMATLLASIAIVVDSGILTVGAMVLGPEFGAIAAIGLALVRRRWHLLALATRTLTLGFGVAIAITTLASLTGRLLGWVTLEDVIGPRPGTAFIYSPDKWSFIVAIVAAAAGVLSLTSAKVGGLSGVFISVTTIPAAGNVGLGLAFGAWGEIRGSVIQLVVNLAGMAIAGWLTLFLQQSIWSRISPRSKTMVGRLPQ</sequence>
<feature type="transmembrane region" description="Helical" evidence="1">
    <location>
        <begin position="253"/>
        <end position="276"/>
    </location>
</feature>
<feature type="transmembrane region" description="Helical" evidence="1">
    <location>
        <begin position="181"/>
        <end position="207"/>
    </location>
</feature>
<dbReference type="InterPro" id="IPR005240">
    <property type="entry name" value="DUF389"/>
</dbReference>
<keyword evidence="1" id="KW-1133">Transmembrane helix</keyword>
<dbReference type="EMBL" id="BAAAPN010000009">
    <property type="protein sequence ID" value="GAA1745881.1"/>
    <property type="molecule type" value="Genomic_DNA"/>
</dbReference>
<dbReference type="Proteomes" id="UP001501475">
    <property type="component" value="Unassembled WGS sequence"/>
</dbReference>
<feature type="transmembrane region" description="Helical" evidence="1">
    <location>
        <begin position="122"/>
        <end position="141"/>
    </location>
</feature>
<keyword evidence="3" id="KW-1185">Reference proteome</keyword>
<evidence type="ECO:0000313" key="3">
    <source>
        <dbReference type="Proteomes" id="UP001501475"/>
    </source>
</evidence>
<dbReference type="PANTHER" id="PTHR20992">
    <property type="entry name" value="AT15442P-RELATED"/>
    <property type="match status" value="1"/>
</dbReference>
<accession>A0ABP4W4X2</accession>
<keyword evidence="1" id="KW-0812">Transmembrane</keyword>
<feature type="transmembrane region" description="Helical" evidence="1">
    <location>
        <begin position="147"/>
        <end position="169"/>
    </location>
</feature>
<reference evidence="3" key="1">
    <citation type="journal article" date="2019" name="Int. J. Syst. Evol. Microbiol.">
        <title>The Global Catalogue of Microorganisms (GCM) 10K type strain sequencing project: providing services to taxonomists for standard genome sequencing and annotation.</title>
        <authorList>
            <consortium name="The Broad Institute Genomics Platform"/>
            <consortium name="The Broad Institute Genome Sequencing Center for Infectious Disease"/>
            <person name="Wu L."/>
            <person name="Ma J."/>
        </authorList>
    </citation>
    <scope>NUCLEOTIDE SEQUENCE [LARGE SCALE GENOMIC DNA]</scope>
    <source>
        <strain evidence="3">JCM 15591</strain>
    </source>
</reference>
<feature type="transmembrane region" description="Helical" evidence="1">
    <location>
        <begin position="227"/>
        <end position="246"/>
    </location>
</feature>
<gene>
    <name evidence="2" type="ORF">GCM10009810_03050</name>
</gene>
<feature type="transmembrane region" description="Helical" evidence="1">
    <location>
        <begin position="282"/>
        <end position="303"/>
    </location>
</feature>
<dbReference type="Pfam" id="PF04087">
    <property type="entry name" value="DUF389"/>
    <property type="match status" value="1"/>
</dbReference>